<keyword evidence="3" id="KW-1015">Disulfide bond</keyword>
<evidence type="ECO:0000313" key="7">
    <source>
        <dbReference type="EMBL" id="KAJ8388554.1"/>
    </source>
</evidence>
<dbReference type="PRINTS" id="PR00722">
    <property type="entry name" value="CHYMOTRYPSIN"/>
</dbReference>
<dbReference type="AlphaFoldDB" id="A0AAD7RQK6"/>
<dbReference type="GO" id="GO:0004252">
    <property type="term" value="F:serine-type endopeptidase activity"/>
    <property type="evidence" value="ECO:0007669"/>
    <property type="project" value="UniProtKB-EC"/>
</dbReference>
<evidence type="ECO:0000259" key="6">
    <source>
        <dbReference type="PROSITE" id="PS50240"/>
    </source>
</evidence>
<evidence type="ECO:0000256" key="4">
    <source>
        <dbReference type="ARBA" id="ARBA00036320"/>
    </source>
</evidence>
<evidence type="ECO:0000256" key="1">
    <source>
        <dbReference type="ARBA" id="ARBA00004239"/>
    </source>
</evidence>
<dbReference type="SMART" id="SM00020">
    <property type="entry name" value="Tryp_SPc"/>
    <property type="match status" value="1"/>
</dbReference>
<gene>
    <name evidence="7" type="ORF">AAFF_G00132680</name>
</gene>
<comment type="subcellular location">
    <subcellularLocation>
        <location evidence="1">Secreted</location>
        <location evidence="1">Extracellular space</location>
    </subcellularLocation>
</comment>
<keyword evidence="2" id="KW-0865">Zymogen</keyword>
<comment type="caution">
    <text evidence="7">The sequence shown here is derived from an EMBL/GenBank/DDBJ whole genome shotgun (WGS) entry which is preliminary data.</text>
</comment>
<dbReference type="Gene3D" id="2.40.10.10">
    <property type="entry name" value="Trypsin-like serine proteases"/>
    <property type="match status" value="2"/>
</dbReference>
<protein>
    <recommendedName>
        <fullName evidence="5">trypsin</fullName>
        <ecNumber evidence="5">3.4.21.4</ecNumber>
    </recommendedName>
</protein>
<dbReference type="PROSITE" id="PS50240">
    <property type="entry name" value="TRYPSIN_DOM"/>
    <property type="match status" value="1"/>
</dbReference>
<dbReference type="Pfam" id="PF00089">
    <property type="entry name" value="Trypsin"/>
    <property type="match status" value="1"/>
</dbReference>
<evidence type="ECO:0000256" key="3">
    <source>
        <dbReference type="ARBA" id="ARBA00023157"/>
    </source>
</evidence>
<dbReference type="SUPFAM" id="SSF50494">
    <property type="entry name" value="Trypsin-like serine proteases"/>
    <property type="match status" value="1"/>
</dbReference>
<dbReference type="PANTHER" id="PTHR24257">
    <property type="entry name" value="CHYMOTRYPSIN-LIKE ELASTASE FAMILY MEMBER"/>
    <property type="match status" value="1"/>
</dbReference>
<proteinExistence type="predicted"/>
<keyword evidence="8" id="KW-1185">Reference proteome</keyword>
<accession>A0AAD7RQK6</accession>
<dbReference type="InterPro" id="IPR009003">
    <property type="entry name" value="Peptidase_S1_PA"/>
</dbReference>
<sequence>MASLQNKHGHVCGGVLIRKDFVLTAAHCNKYGPFEVVLGAHNVRQEEKTQQRIGVKKYHVHPEYSKRMATNSTLYDVMLLKLKTNAALDKYVKVIGLPRKNGKDVPANTNCWVAGWGISQEGTTKA</sequence>
<dbReference type="FunFam" id="2.40.10.10:FF:000005">
    <property type="entry name" value="Serine protease 37"/>
    <property type="match status" value="1"/>
</dbReference>
<organism evidence="7 8">
    <name type="scientific">Aldrovandia affinis</name>
    <dbReference type="NCBI Taxonomy" id="143900"/>
    <lineage>
        <taxon>Eukaryota</taxon>
        <taxon>Metazoa</taxon>
        <taxon>Chordata</taxon>
        <taxon>Craniata</taxon>
        <taxon>Vertebrata</taxon>
        <taxon>Euteleostomi</taxon>
        <taxon>Actinopterygii</taxon>
        <taxon>Neopterygii</taxon>
        <taxon>Teleostei</taxon>
        <taxon>Notacanthiformes</taxon>
        <taxon>Halosauridae</taxon>
        <taxon>Aldrovandia</taxon>
    </lineage>
</organism>
<dbReference type="PROSITE" id="PS00134">
    <property type="entry name" value="TRYPSIN_HIS"/>
    <property type="match status" value="1"/>
</dbReference>
<evidence type="ECO:0000256" key="2">
    <source>
        <dbReference type="ARBA" id="ARBA00023145"/>
    </source>
</evidence>
<evidence type="ECO:0000256" key="5">
    <source>
        <dbReference type="ARBA" id="ARBA00038868"/>
    </source>
</evidence>
<name>A0AAD7RQK6_9TELE</name>
<dbReference type="GO" id="GO:0006508">
    <property type="term" value="P:proteolysis"/>
    <property type="evidence" value="ECO:0007669"/>
    <property type="project" value="InterPro"/>
</dbReference>
<dbReference type="CDD" id="cd00190">
    <property type="entry name" value="Tryp_SPc"/>
    <property type="match status" value="1"/>
</dbReference>
<comment type="catalytic activity">
    <reaction evidence="4">
        <text>Preferential cleavage: Arg-|-Xaa, Lys-|-Xaa.</text>
        <dbReference type="EC" id="3.4.21.4"/>
    </reaction>
</comment>
<dbReference type="GO" id="GO:0005615">
    <property type="term" value="C:extracellular space"/>
    <property type="evidence" value="ECO:0007669"/>
    <property type="project" value="TreeGrafter"/>
</dbReference>
<reference evidence="7" key="1">
    <citation type="journal article" date="2023" name="Science">
        <title>Genome structures resolve the early diversification of teleost fishes.</title>
        <authorList>
            <person name="Parey E."/>
            <person name="Louis A."/>
            <person name="Montfort J."/>
            <person name="Bouchez O."/>
            <person name="Roques C."/>
            <person name="Iampietro C."/>
            <person name="Lluch J."/>
            <person name="Castinel A."/>
            <person name="Donnadieu C."/>
            <person name="Desvignes T."/>
            <person name="Floi Bucao C."/>
            <person name="Jouanno E."/>
            <person name="Wen M."/>
            <person name="Mejri S."/>
            <person name="Dirks R."/>
            <person name="Jansen H."/>
            <person name="Henkel C."/>
            <person name="Chen W.J."/>
            <person name="Zahm M."/>
            <person name="Cabau C."/>
            <person name="Klopp C."/>
            <person name="Thompson A.W."/>
            <person name="Robinson-Rechavi M."/>
            <person name="Braasch I."/>
            <person name="Lecointre G."/>
            <person name="Bobe J."/>
            <person name="Postlethwait J.H."/>
            <person name="Berthelot C."/>
            <person name="Roest Crollius H."/>
            <person name="Guiguen Y."/>
        </authorList>
    </citation>
    <scope>NUCLEOTIDE SEQUENCE</scope>
    <source>
        <strain evidence="7">NC1722</strain>
    </source>
</reference>
<dbReference type="EMBL" id="JAINUG010000193">
    <property type="protein sequence ID" value="KAJ8388554.1"/>
    <property type="molecule type" value="Genomic_DNA"/>
</dbReference>
<dbReference type="PANTHER" id="PTHR24257:SF17">
    <property type="match status" value="1"/>
</dbReference>
<dbReference type="InterPro" id="IPR018114">
    <property type="entry name" value="TRYPSIN_HIS"/>
</dbReference>
<dbReference type="EC" id="3.4.21.4" evidence="5"/>
<dbReference type="InterPro" id="IPR043504">
    <property type="entry name" value="Peptidase_S1_PA_chymotrypsin"/>
</dbReference>
<dbReference type="InterPro" id="IPR001314">
    <property type="entry name" value="Peptidase_S1A"/>
</dbReference>
<dbReference type="InterPro" id="IPR050850">
    <property type="entry name" value="Peptidase_S1_Elastase_sf"/>
</dbReference>
<dbReference type="InterPro" id="IPR001254">
    <property type="entry name" value="Trypsin_dom"/>
</dbReference>
<feature type="domain" description="Peptidase S1" evidence="6">
    <location>
        <begin position="1"/>
        <end position="126"/>
    </location>
</feature>
<dbReference type="Proteomes" id="UP001221898">
    <property type="component" value="Unassembled WGS sequence"/>
</dbReference>
<evidence type="ECO:0000313" key="8">
    <source>
        <dbReference type="Proteomes" id="UP001221898"/>
    </source>
</evidence>